<gene>
    <name evidence="3" type="ORF">CA13_68880</name>
</gene>
<reference evidence="3 4" key="1">
    <citation type="submission" date="2019-02" db="EMBL/GenBank/DDBJ databases">
        <title>Deep-cultivation of Planctomycetes and their phenomic and genomic characterization uncovers novel biology.</title>
        <authorList>
            <person name="Wiegand S."/>
            <person name="Jogler M."/>
            <person name="Boedeker C."/>
            <person name="Pinto D."/>
            <person name="Vollmers J."/>
            <person name="Rivas-Marin E."/>
            <person name="Kohn T."/>
            <person name="Peeters S.H."/>
            <person name="Heuer A."/>
            <person name="Rast P."/>
            <person name="Oberbeckmann S."/>
            <person name="Bunk B."/>
            <person name="Jeske O."/>
            <person name="Meyerdierks A."/>
            <person name="Storesund J.E."/>
            <person name="Kallscheuer N."/>
            <person name="Luecker S."/>
            <person name="Lage O.M."/>
            <person name="Pohl T."/>
            <person name="Merkel B.J."/>
            <person name="Hornburger P."/>
            <person name="Mueller R.-W."/>
            <person name="Bruemmer F."/>
            <person name="Labrenz M."/>
            <person name="Spormann A.M."/>
            <person name="Op Den Camp H."/>
            <person name="Overmann J."/>
            <person name="Amann R."/>
            <person name="Jetten M.S.M."/>
            <person name="Mascher T."/>
            <person name="Medema M.H."/>
            <person name="Devos D.P."/>
            <person name="Kaster A.-K."/>
            <person name="Ovreas L."/>
            <person name="Rohde M."/>
            <person name="Galperin M.Y."/>
            <person name="Jogler C."/>
        </authorList>
    </citation>
    <scope>NUCLEOTIDE SEQUENCE [LARGE SCALE GENOMIC DNA]</scope>
    <source>
        <strain evidence="3 4">CA13</strain>
    </source>
</reference>
<evidence type="ECO:0008006" key="5">
    <source>
        <dbReference type="Google" id="ProtNLM"/>
    </source>
</evidence>
<dbReference type="EMBL" id="SJPJ01000002">
    <property type="protein sequence ID" value="TWT76394.1"/>
    <property type="molecule type" value="Genomic_DNA"/>
</dbReference>
<name>A0A5C5YNB9_9BACT</name>
<accession>A0A5C5YNB9</accession>
<comment type="caution">
    <text evidence="3">The sequence shown here is derived from an EMBL/GenBank/DDBJ whole genome shotgun (WGS) entry which is preliminary data.</text>
</comment>
<dbReference type="Proteomes" id="UP000315010">
    <property type="component" value="Unassembled WGS sequence"/>
</dbReference>
<sequence>MSNEIDPDVEESFILDDSVDESAIDSDVIDSDVIDSDVIDSDVIDDEDIANEAAMLEEHETDDYTPEQRFLFFRAMPAWMISTFFHVIVILILGLISVSEPVRVVNVLTAAGAGEEGLDMEEFSIEQIDPGDVEEADDVVDEMVETEQEMEMVEPTAIESIEIAQVAVSMDMAADMAPVSATLQTLAATHGAPMSSRGAEMKRKLLRDYGGSEQSESAVGQALKWLSLHQMPNGAWTFHHNTVCRNRCGDPGEPNRWDANNAATSFALLPFLGAGQTHMSGEYRDRIRAGLLFLANNGKPGKQQGMPVLDLSEGSGNMYSHGLASITLCEAYAMTGDPALAAPAQASLNYIIYAQCRDGGWRYRPKHPEGGDTSVTGWQIMALKSGHMGHLVIPPTTIQGSMAFLDKVQSNNGSRYGYDKPTAGFRPSNTAIGLLCRMYTGWDKTHPGIIAGVKDVANKGVDKEDIYYDYYAAQVLRHYGGLEWDKFNVELRDWLVAVQSQKPGEKGSWHFPNSRANRGPREGGRLASTAFATMILEVYYRHMPLYADSAAEDDFPL</sequence>
<organism evidence="3 4">
    <name type="scientific">Novipirellula herctigrandis</name>
    <dbReference type="NCBI Taxonomy" id="2527986"/>
    <lineage>
        <taxon>Bacteria</taxon>
        <taxon>Pseudomonadati</taxon>
        <taxon>Planctomycetota</taxon>
        <taxon>Planctomycetia</taxon>
        <taxon>Pirellulales</taxon>
        <taxon>Pirellulaceae</taxon>
        <taxon>Novipirellula</taxon>
    </lineage>
</organism>
<evidence type="ECO:0000256" key="1">
    <source>
        <dbReference type="SAM" id="MobiDB-lite"/>
    </source>
</evidence>
<feature type="region of interest" description="Disordered" evidence="1">
    <location>
        <begin position="503"/>
        <end position="522"/>
    </location>
</feature>
<dbReference type="RefSeq" id="WP_419195235.1">
    <property type="nucleotide sequence ID" value="NZ_SJPJ01000002.1"/>
</dbReference>
<keyword evidence="2" id="KW-0472">Membrane</keyword>
<dbReference type="SUPFAM" id="SSF48239">
    <property type="entry name" value="Terpenoid cyclases/Protein prenyltransferases"/>
    <property type="match status" value="1"/>
</dbReference>
<keyword evidence="2" id="KW-1133">Transmembrane helix</keyword>
<feature type="transmembrane region" description="Helical" evidence="2">
    <location>
        <begin position="78"/>
        <end position="98"/>
    </location>
</feature>
<keyword evidence="4" id="KW-1185">Reference proteome</keyword>
<keyword evidence="2" id="KW-0812">Transmembrane</keyword>
<dbReference type="InterPro" id="IPR008930">
    <property type="entry name" value="Terpenoid_cyclase/PrenylTrfase"/>
</dbReference>
<evidence type="ECO:0000313" key="4">
    <source>
        <dbReference type="Proteomes" id="UP000315010"/>
    </source>
</evidence>
<dbReference type="Gene3D" id="1.50.10.20">
    <property type="match status" value="2"/>
</dbReference>
<evidence type="ECO:0000313" key="3">
    <source>
        <dbReference type="EMBL" id="TWT76394.1"/>
    </source>
</evidence>
<dbReference type="AlphaFoldDB" id="A0A5C5YNB9"/>
<dbReference type="CDD" id="cd00688">
    <property type="entry name" value="ISOPREN_C2_like"/>
    <property type="match status" value="1"/>
</dbReference>
<evidence type="ECO:0000256" key="2">
    <source>
        <dbReference type="SAM" id="Phobius"/>
    </source>
</evidence>
<protein>
    <recommendedName>
        <fullName evidence="5">Squalene cyclase C-terminal domain-containing protein</fullName>
    </recommendedName>
</protein>
<proteinExistence type="predicted"/>